<keyword evidence="2" id="KW-1185">Reference proteome</keyword>
<proteinExistence type="predicted"/>
<sequence length="207" mass="23049">MTPRERFVDEFEKLKIYPAETVVVENKEAKEKGCGREAASLRLISHQRYITVEDPPPFYKCAHLNYAGDIQLSTAIRSTRIYPSTIIRTIFQSQISHRLPRMSSPSYEYAAGTKAPPTLTPSADDTYDWAAIQKSRPTAKLIKATAGAALPSFTQKITYDDQINDPPTSANSTFKVEASPKWFSIVSSEIDEKGTMNVTLGVQGGRR</sequence>
<evidence type="ECO:0000313" key="1">
    <source>
        <dbReference type="EMBL" id="KAF2446420.1"/>
    </source>
</evidence>
<accession>A0A9P4UDR2</accession>
<dbReference type="AlphaFoldDB" id="A0A9P4UDR2"/>
<dbReference type="EMBL" id="MU001498">
    <property type="protein sequence ID" value="KAF2446420.1"/>
    <property type="molecule type" value="Genomic_DNA"/>
</dbReference>
<protein>
    <submittedName>
        <fullName evidence="1">Uncharacterized protein</fullName>
    </submittedName>
</protein>
<gene>
    <name evidence="1" type="ORF">P171DRAFT_430579</name>
</gene>
<name>A0A9P4UDR2_9PLEO</name>
<organism evidence="1 2">
    <name type="scientific">Karstenula rhodostoma CBS 690.94</name>
    <dbReference type="NCBI Taxonomy" id="1392251"/>
    <lineage>
        <taxon>Eukaryota</taxon>
        <taxon>Fungi</taxon>
        <taxon>Dikarya</taxon>
        <taxon>Ascomycota</taxon>
        <taxon>Pezizomycotina</taxon>
        <taxon>Dothideomycetes</taxon>
        <taxon>Pleosporomycetidae</taxon>
        <taxon>Pleosporales</taxon>
        <taxon>Massarineae</taxon>
        <taxon>Didymosphaeriaceae</taxon>
        <taxon>Karstenula</taxon>
    </lineage>
</organism>
<reference evidence="1" key="1">
    <citation type="journal article" date="2020" name="Stud. Mycol.">
        <title>101 Dothideomycetes genomes: a test case for predicting lifestyles and emergence of pathogens.</title>
        <authorList>
            <person name="Haridas S."/>
            <person name="Albert R."/>
            <person name="Binder M."/>
            <person name="Bloem J."/>
            <person name="Labutti K."/>
            <person name="Salamov A."/>
            <person name="Andreopoulos B."/>
            <person name="Baker S."/>
            <person name="Barry K."/>
            <person name="Bills G."/>
            <person name="Bluhm B."/>
            <person name="Cannon C."/>
            <person name="Castanera R."/>
            <person name="Culley D."/>
            <person name="Daum C."/>
            <person name="Ezra D."/>
            <person name="Gonzalez J."/>
            <person name="Henrissat B."/>
            <person name="Kuo A."/>
            <person name="Liang C."/>
            <person name="Lipzen A."/>
            <person name="Lutzoni F."/>
            <person name="Magnuson J."/>
            <person name="Mondo S."/>
            <person name="Nolan M."/>
            <person name="Ohm R."/>
            <person name="Pangilinan J."/>
            <person name="Park H.-J."/>
            <person name="Ramirez L."/>
            <person name="Alfaro M."/>
            <person name="Sun H."/>
            <person name="Tritt A."/>
            <person name="Yoshinaga Y."/>
            <person name="Zwiers L.-H."/>
            <person name="Turgeon B."/>
            <person name="Goodwin S."/>
            <person name="Spatafora J."/>
            <person name="Crous P."/>
            <person name="Grigoriev I."/>
        </authorList>
    </citation>
    <scope>NUCLEOTIDE SEQUENCE</scope>
    <source>
        <strain evidence="1">CBS 690.94</strain>
    </source>
</reference>
<dbReference type="Proteomes" id="UP000799764">
    <property type="component" value="Unassembled WGS sequence"/>
</dbReference>
<comment type="caution">
    <text evidence="1">The sequence shown here is derived from an EMBL/GenBank/DDBJ whole genome shotgun (WGS) entry which is preliminary data.</text>
</comment>
<evidence type="ECO:0000313" key="2">
    <source>
        <dbReference type="Proteomes" id="UP000799764"/>
    </source>
</evidence>